<accession>A0A8J4PYG6</accession>
<dbReference type="OrthoDB" id="1915375at2759"/>
<dbReference type="AlphaFoldDB" id="A0A8J4PYG6"/>
<evidence type="ECO:0008006" key="6">
    <source>
        <dbReference type="Google" id="ProtNLM"/>
    </source>
</evidence>
<evidence type="ECO:0000256" key="3">
    <source>
        <dbReference type="SAM" id="SignalP"/>
    </source>
</evidence>
<reference evidence="4" key="1">
    <citation type="submission" date="2020-01" db="EMBL/GenBank/DDBJ databases">
        <title>Development of genomics and gene disruption for Polysphondylium violaceum indicates a role for the polyketide synthase stlB in stalk morphogenesis.</title>
        <authorList>
            <person name="Narita B."/>
            <person name="Kawabe Y."/>
            <person name="Kin K."/>
            <person name="Saito T."/>
            <person name="Gibbs R."/>
            <person name="Kuspa A."/>
            <person name="Muzny D."/>
            <person name="Queller D."/>
            <person name="Richards S."/>
            <person name="Strassman J."/>
            <person name="Sucgang R."/>
            <person name="Worley K."/>
            <person name="Schaap P."/>
        </authorList>
    </citation>
    <scope>NUCLEOTIDE SEQUENCE</scope>
    <source>
        <strain evidence="4">QSvi11</strain>
    </source>
</reference>
<evidence type="ECO:0000313" key="4">
    <source>
        <dbReference type="EMBL" id="KAF2076493.1"/>
    </source>
</evidence>
<dbReference type="GO" id="GO:0000166">
    <property type="term" value="F:nucleotide binding"/>
    <property type="evidence" value="ECO:0007669"/>
    <property type="project" value="UniProtKB-KW"/>
</dbReference>
<organism evidence="4 5">
    <name type="scientific">Polysphondylium violaceum</name>
    <dbReference type="NCBI Taxonomy" id="133409"/>
    <lineage>
        <taxon>Eukaryota</taxon>
        <taxon>Amoebozoa</taxon>
        <taxon>Evosea</taxon>
        <taxon>Eumycetozoa</taxon>
        <taxon>Dictyostelia</taxon>
        <taxon>Dictyosteliales</taxon>
        <taxon>Dictyosteliaceae</taxon>
        <taxon>Polysphondylium</taxon>
    </lineage>
</organism>
<dbReference type="PANTHER" id="PTHR12486">
    <property type="entry name" value="APRATAXIN-RELATED"/>
    <property type="match status" value="1"/>
</dbReference>
<comment type="caution">
    <text evidence="4">The sequence shown here is derived from an EMBL/GenBank/DDBJ whole genome shotgun (WGS) entry which is preliminary data.</text>
</comment>
<keyword evidence="5" id="KW-1185">Reference proteome</keyword>
<keyword evidence="1" id="KW-0547">Nucleotide-binding</keyword>
<protein>
    <recommendedName>
        <fullName evidence="6">HIT domain-containing protein</fullName>
    </recommendedName>
</protein>
<evidence type="ECO:0000256" key="2">
    <source>
        <dbReference type="ARBA" id="ARBA00022801"/>
    </source>
</evidence>
<gene>
    <name evidence="4" type="ORF">CYY_002233</name>
</gene>
<dbReference type="EMBL" id="AJWJ01000059">
    <property type="protein sequence ID" value="KAF2076493.1"/>
    <property type="molecule type" value="Genomic_DNA"/>
</dbReference>
<feature type="chain" id="PRO_5035239341" description="HIT domain-containing protein" evidence="3">
    <location>
        <begin position="28"/>
        <end position="145"/>
    </location>
</feature>
<proteinExistence type="predicted"/>
<keyword evidence="3" id="KW-0732">Signal</keyword>
<keyword evidence="2" id="KW-0378">Hydrolase</keyword>
<dbReference type="Proteomes" id="UP000695562">
    <property type="component" value="Unassembled WGS sequence"/>
</dbReference>
<evidence type="ECO:0000313" key="5">
    <source>
        <dbReference type="Proteomes" id="UP000695562"/>
    </source>
</evidence>
<dbReference type="Gene3D" id="3.30.428.10">
    <property type="entry name" value="HIT-like"/>
    <property type="match status" value="1"/>
</dbReference>
<evidence type="ECO:0000256" key="1">
    <source>
        <dbReference type="ARBA" id="ARBA00022741"/>
    </source>
</evidence>
<name>A0A8J4PYG6_9MYCE</name>
<dbReference type="SUPFAM" id="SSF54197">
    <property type="entry name" value="HIT-like"/>
    <property type="match status" value="1"/>
</dbReference>
<sequence length="145" mass="17369">MRGLPSIQSTLFFSSILLMWIFKPTNNRIEDVKQCPFCQVPDEKIIYSITPKHHIRNIKTLTVDDIPTLLEMERVANELIERDFKNQTVRLGFHVPPFYSIDHLHLHFLVEPFKPWKRIKYQPYLNSLWYKDFSRVLNDLQQQAV</sequence>
<dbReference type="PANTHER" id="PTHR12486:SF5">
    <property type="entry name" value="ADENOSINE 5'-MONOPHOSPHORAMIDASE HINT3"/>
    <property type="match status" value="1"/>
</dbReference>
<feature type="signal peptide" evidence="3">
    <location>
        <begin position="1"/>
        <end position="27"/>
    </location>
</feature>
<dbReference type="InterPro" id="IPR036265">
    <property type="entry name" value="HIT-like_sf"/>
</dbReference>
<dbReference type="Pfam" id="PF11969">
    <property type="entry name" value="DcpS_C"/>
    <property type="match status" value="1"/>
</dbReference>
<dbReference type="GO" id="GO:0016787">
    <property type="term" value="F:hydrolase activity"/>
    <property type="evidence" value="ECO:0007669"/>
    <property type="project" value="UniProtKB-KW"/>
</dbReference>